<dbReference type="Proteomes" id="UP001247307">
    <property type="component" value="Unassembled WGS sequence"/>
</dbReference>
<gene>
    <name evidence="1" type="ORF">J2S35_000404</name>
</gene>
<dbReference type="AlphaFoldDB" id="A0AAE3YDN6"/>
<sequence>MEIKIGIDHAPRELTIDSTVDHKAIEAQVAEAIENGSVLRLRDRKGTEHIVPGGKIAYVEIGHENTRPVGFGAL</sequence>
<dbReference type="EMBL" id="JAVDUI010000001">
    <property type="protein sequence ID" value="MDR6891464.1"/>
    <property type="molecule type" value="Genomic_DNA"/>
</dbReference>
<dbReference type="Pfam" id="PF11305">
    <property type="entry name" value="DUF3107"/>
    <property type="match status" value="1"/>
</dbReference>
<dbReference type="RefSeq" id="WP_309849287.1">
    <property type="nucleotide sequence ID" value="NZ_BAAAIU010000024.1"/>
</dbReference>
<name>A0AAE3YDN6_9MICC</name>
<accession>A0AAE3YDN6</accession>
<proteinExistence type="predicted"/>
<reference evidence="1" key="1">
    <citation type="submission" date="2023-07" db="EMBL/GenBank/DDBJ databases">
        <title>Sequencing the genomes of 1000 actinobacteria strains.</title>
        <authorList>
            <person name="Klenk H.-P."/>
        </authorList>
    </citation>
    <scope>NUCLEOTIDE SEQUENCE</scope>
    <source>
        <strain evidence="1">DSM 13988</strain>
    </source>
</reference>
<evidence type="ECO:0008006" key="3">
    <source>
        <dbReference type="Google" id="ProtNLM"/>
    </source>
</evidence>
<comment type="caution">
    <text evidence="1">The sequence shown here is derived from an EMBL/GenBank/DDBJ whole genome shotgun (WGS) entry which is preliminary data.</text>
</comment>
<keyword evidence="2" id="KW-1185">Reference proteome</keyword>
<protein>
    <recommendedName>
        <fullName evidence="3">DUF3107 domain-containing protein</fullName>
    </recommendedName>
</protein>
<dbReference type="InterPro" id="IPR021456">
    <property type="entry name" value="DUF3107"/>
</dbReference>
<organism evidence="1 2">
    <name type="scientific">Falsarthrobacter nasiphocae</name>
    <dbReference type="NCBI Taxonomy" id="189863"/>
    <lineage>
        <taxon>Bacteria</taxon>
        <taxon>Bacillati</taxon>
        <taxon>Actinomycetota</taxon>
        <taxon>Actinomycetes</taxon>
        <taxon>Micrococcales</taxon>
        <taxon>Micrococcaceae</taxon>
        <taxon>Falsarthrobacter</taxon>
    </lineage>
</organism>
<evidence type="ECO:0000313" key="2">
    <source>
        <dbReference type="Proteomes" id="UP001247307"/>
    </source>
</evidence>
<evidence type="ECO:0000313" key="1">
    <source>
        <dbReference type="EMBL" id="MDR6891464.1"/>
    </source>
</evidence>